<evidence type="ECO:0000256" key="5">
    <source>
        <dbReference type="PIRNR" id="PIRNR002674"/>
    </source>
</evidence>
<dbReference type="SUPFAM" id="SSF56784">
    <property type="entry name" value="HAD-like"/>
    <property type="match status" value="1"/>
</dbReference>
<dbReference type="PANTHER" id="PTHR31284:SF19">
    <property type="entry name" value="VEGETATIVE STORAGE PROTEIN 1-RELATED"/>
    <property type="match status" value="1"/>
</dbReference>
<feature type="signal peptide" evidence="6">
    <location>
        <begin position="1"/>
        <end position="18"/>
    </location>
</feature>
<evidence type="ECO:0000256" key="3">
    <source>
        <dbReference type="ARBA" id="ARBA00022761"/>
    </source>
</evidence>
<dbReference type="InterPro" id="IPR036412">
    <property type="entry name" value="HAD-like_sf"/>
</dbReference>
<keyword evidence="8" id="KW-1185">Reference proteome</keyword>
<dbReference type="PIRSF" id="PIRSF002674">
    <property type="entry name" value="VSP"/>
    <property type="match status" value="1"/>
</dbReference>
<name>W9R6D9_9ROSA</name>
<evidence type="ECO:0000256" key="2">
    <source>
        <dbReference type="ARBA" id="ARBA00022729"/>
    </source>
</evidence>
<dbReference type="InterPro" id="IPR005519">
    <property type="entry name" value="Acid_phosphat_B-like"/>
</dbReference>
<keyword evidence="3 5" id="KW-0758">Storage protein</keyword>
<dbReference type="InterPro" id="IPR010028">
    <property type="entry name" value="Acid_phosphatase_pln"/>
</dbReference>
<keyword evidence="2 6" id="KW-0732">Signal</keyword>
<comment type="similarity">
    <text evidence="5">Belongs to the APS1/VSP family.</text>
</comment>
<dbReference type="Proteomes" id="UP000030645">
    <property type="component" value="Unassembled WGS sequence"/>
</dbReference>
<dbReference type="InterPro" id="IPR023214">
    <property type="entry name" value="HAD_sf"/>
</dbReference>
<keyword evidence="4" id="KW-0325">Glycoprotein</keyword>
<comment type="function">
    <text evidence="1 5">May function as somatic storage protein during early seedling development.</text>
</comment>
<feature type="chain" id="PRO_5004931183" evidence="6">
    <location>
        <begin position="19"/>
        <end position="262"/>
    </location>
</feature>
<dbReference type="PANTHER" id="PTHR31284">
    <property type="entry name" value="ACID PHOSPHATASE-LIKE PROTEIN"/>
    <property type="match status" value="1"/>
</dbReference>
<dbReference type="Gene3D" id="3.40.50.1000">
    <property type="entry name" value="HAD superfamily/HAD-like"/>
    <property type="match status" value="1"/>
</dbReference>
<evidence type="ECO:0000256" key="1">
    <source>
        <dbReference type="ARBA" id="ARBA00002410"/>
    </source>
</evidence>
<reference evidence="8" key="1">
    <citation type="submission" date="2013-01" db="EMBL/GenBank/DDBJ databases">
        <title>Draft Genome Sequence of a Mulberry Tree, Morus notabilis C.K. Schneid.</title>
        <authorList>
            <person name="He N."/>
            <person name="Zhao S."/>
        </authorList>
    </citation>
    <scope>NUCLEOTIDE SEQUENCE</scope>
</reference>
<evidence type="ECO:0000313" key="7">
    <source>
        <dbReference type="EMBL" id="EXB74596.1"/>
    </source>
</evidence>
<proteinExistence type="inferred from homology"/>
<evidence type="ECO:0000256" key="6">
    <source>
        <dbReference type="SAM" id="SignalP"/>
    </source>
</evidence>
<dbReference type="GO" id="GO:0003993">
    <property type="term" value="F:acid phosphatase activity"/>
    <property type="evidence" value="ECO:0007669"/>
    <property type="project" value="InterPro"/>
</dbReference>
<dbReference type="eggNOG" id="ENOG502QU6T">
    <property type="taxonomic scope" value="Eukaryota"/>
</dbReference>
<dbReference type="InterPro" id="IPR014403">
    <property type="entry name" value="APS1/VSP"/>
</dbReference>
<accession>W9R6D9</accession>
<evidence type="ECO:0000256" key="4">
    <source>
        <dbReference type="ARBA" id="ARBA00023180"/>
    </source>
</evidence>
<dbReference type="KEGG" id="mnt:21408956"/>
<protein>
    <submittedName>
        <fullName evidence="7">Acid phosphatase 1</fullName>
    </submittedName>
</protein>
<sequence>MLLYYFLATVVLAATSTAQPDLDNPLNKNFNKLHLLRRQGSFGGNSNGAWCSSWQYGVETNNIIGWKTVPEKCELYVARYMLGERYGEDSKVVTKEAYLYAQSHTLSDDGKDVWLFDVDDTAVSNLPYYATNGFGVKPYDPESFHQWILSEAAPALPKSLKLYKNLKTLGFKIIFLTGRRENERSAIESNLKVAGYHTWELVLLKDDDYSGTTADFKAEQRKNLEDAGYRIVGNIGDQWTDLLGTNAGHRTFKLPNPLYYAA</sequence>
<dbReference type="AlphaFoldDB" id="W9R6D9"/>
<dbReference type="GO" id="GO:0045735">
    <property type="term" value="F:nutrient reservoir activity"/>
    <property type="evidence" value="ECO:0007669"/>
    <property type="project" value="UniProtKB-UniRule"/>
</dbReference>
<evidence type="ECO:0000313" key="8">
    <source>
        <dbReference type="Proteomes" id="UP000030645"/>
    </source>
</evidence>
<dbReference type="OrthoDB" id="59415at2759"/>
<dbReference type="Pfam" id="PF03767">
    <property type="entry name" value="Acid_phosphat_B"/>
    <property type="match status" value="1"/>
</dbReference>
<dbReference type="NCBIfam" id="TIGR01675">
    <property type="entry name" value="plant-AP"/>
    <property type="match status" value="1"/>
</dbReference>
<gene>
    <name evidence="7" type="ORF">L484_026293</name>
</gene>
<dbReference type="CDD" id="cd07535">
    <property type="entry name" value="HAD_VSP"/>
    <property type="match status" value="1"/>
</dbReference>
<organism evidence="7 8">
    <name type="scientific">Morus notabilis</name>
    <dbReference type="NCBI Taxonomy" id="981085"/>
    <lineage>
        <taxon>Eukaryota</taxon>
        <taxon>Viridiplantae</taxon>
        <taxon>Streptophyta</taxon>
        <taxon>Embryophyta</taxon>
        <taxon>Tracheophyta</taxon>
        <taxon>Spermatophyta</taxon>
        <taxon>Magnoliopsida</taxon>
        <taxon>eudicotyledons</taxon>
        <taxon>Gunneridae</taxon>
        <taxon>Pentapetalae</taxon>
        <taxon>rosids</taxon>
        <taxon>fabids</taxon>
        <taxon>Rosales</taxon>
        <taxon>Moraceae</taxon>
        <taxon>Moreae</taxon>
        <taxon>Morus</taxon>
    </lineage>
</organism>
<dbReference type="EMBL" id="KE344648">
    <property type="protein sequence ID" value="EXB74596.1"/>
    <property type="molecule type" value="Genomic_DNA"/>
</dbReference>